<dbReference type="EMBL" id="JACHID010000008">
    <property type="protein sequence ID" value="MBB5022117.1"/>
    <property type="molecule type" value="Genomic_DNA"/>
</dbReference>
<dbReference type="InterPro" id="IPR026041">
    <property type="entry name" value="ElbB"/>
</dbReference>
<name>A0A7W7Y510_9BACT</name>
<dbReference type="Proteomes" id="UP000528322">
    <property type="component" value="Unassembled WGS sequence"/>
</dbReference>
<evidence type="ECO:0000259" key="1">
    <source>
        <dbReference type="Pfam" id="PF01965"/>
    </source>
</evidence>
<comment type="caution">
    <text evidence="2">The sequence shown here is derived from an EMBL/GenBank/DDBJ whole genome shotgun (WGS) entry which is preliminary data.</text>
</comment>
<dbReference type="PANTHER" id="PTHR10224">
    <property type="entry name" value="ES1 PROTEIN HOMOLOG, MITOCHONDRIAL"/>
    <property type="match status" value="1"/>
</dbReference>
<dbReference type="InterPro" id="IPR029062">
    <property type="entry name" value="Class_I_gatase-like"/>
</dbReference>
<protein>
    <submittedName>
        <fullName evidence="2">Enhancing lycopene biosynthesis protein 2</fullName>
    </submittedName>
</protein>
<dbReference type="Pfam" id="PF01965">
    <property type="entry name" value="DJ-1_PfpI"/>
    <property type="match status" value="1"/>
</dbReference>
<dbReference type="RefSeq" id="WP_183732048.1">
    <property type="nucleotide sequence ID" value="NZ_JACHID010000008.1"/>
</dbReference>
<proteinExistence type="predicted"/>
<dbReference type="CDD" id="cd03133">
    <property type="entry name" value="GATase1_ES1"/>
    <property type="match status" value="1"/>
</dbReference>
<organism evidence="2 3">
    <name type="scientific">Desulfurispira natronophila</name>
    <dbReference type="NCBI Taxonomy" id="682562"/>
    <lineage>
        <taxon>Bacteria</taxon>
        <taxon>Pseudomonadati</taxon>
        <taxon>Chrysiogenota</taxon>
        <taxon>Chrysiogenia</taxon>
        <taxon>Chrysiogenales</taxon>
        <taxon>Chrysiogenaceae</taxon>
        <taxon>Desulfurispira</taxon>
    </lineage>
</organism>
<feature type="domain" description="DJ-1/PfpI" evidence="1">
    <location>
        <begin position="14"/>
        <end position="145"/>
    </location>
</feature>
<keyword evidence="3" id="KW-1185">Reference proteome</keyword>
<accession>A0A7W7Y510</accession>
<dbReference type="InterPro" id="IPR002818">
    <property type="entry name" value="DJ-1/PfpI"/>
</dbReference>
<sequence length="219" mass="22605">MSKKVCVVLAGCGVYDGAEIYESVFTLLALEKAGANVTCVAPDVPQMHVINHATGEVIEGEGRNVFLESSRVARGNITPIADVKGGDFDALVLPGGFGVAKNLSTIAVDGAGASVNPDVQRLILEANSAGKVIGAICIAPTVVAKVLGEKKVELTIGNDEGFADLIRSTGAIHCLASVTDIVVDESNRVVSTPAYMLGEKMADVQAGIDKLIAKVLEMA</sequence>
<dbReference type="PIRSF" id="PIRSF006320">
    <property type="entry name" value="Elb2"/>
    <property type="match status" value="1"/>
</dbReference>
<dbReference type="NCBIfam" id="NF008747">
    <property type="entry name" value="PRK11780.1"/>
    <property type="match status" value="1"/>
</dbReference>
<evidence type="ECO:0000313" key="3">
    <source>
        <dbReference type="Proteomes" id="UP000528322"/>
    </source>
</evidence>
<reference evidence="2 3" key="1">
    <citation type="submission" date="2020-08" db="EMBL/GenBank/DDBJ databases">
        <title>Genomic Encyclopedia of Type Strains, Phase IV (KMG-IV): sequencing the most valuable type-strain genomes for metagenomic binning, comparative biology and taxonomic classification.</title>
        <authorList>
            <person name="Goeker M."/>
        </authorList>
    </citation>
    <scope>NUCLEOTIDE SEQUENCE [LARGE SCALE GENOMIC DNA]</scope>
    <source>
        <strain evidence="2 3">DSM 22071</strain>
    </source>
</reference>
<dbReference type="SUPFAM" id="SSF52317">
    <property type="entry name" value="Class I glutamine amidotransferase-like"/>
    <property type="match status" value="1"/>
</dbReference>
<gene>
    <name evidence="2" type="ORF">HNR37_001445</name>
</gene>
<dbReference type="Gene3D" id="3.40.50.880">
    <property type="match status" value="1"/>
</dbReference>
<dbReference type="AlphaFoldDB" id="A0A7W7Y510"/>
<dbReference type="PANTHER" id="PTHR10224:SF12">
    <property type="entry name" value="GLYOXALASE ELBB"/>
    <property type="match status" value="1"/>
</dbReference>
<evidence type="ECO:0000313" key="2">
    <source>
        <dbReference type="EMBL" id="MBB5022117.1"/>
    </source>
</evidence>